<name>A0A1V9ZU39_ACHHY</name>
<keyword evidence="3" id="KW-0862">Zinc</keyword>
<protein>
    <recommendedName>
        <fullName evidence="5">FYVE-type domain-containing protein</fullName>
    </recommendedName>
</protein>
<dbReference type="Proteomes" id="UP000243579">
    <property type="component" value="Unassembled WGS sequence"/>
</dbReference>
<dbReference type="PANTHER" id="PTHR13510">
    <property type="entry name" value="FYVE-FINGER-CONTAINING RAB5 EFFECTOR PROTEIN RABENOSYN-5-RELATED"/>
    <property type="match status" value="1"/>
</dbReference>
<dbReference type="InterPro" id="IPR017907">
    <property type="entry name" value="Znf_RING_CS"/>
</dbReference>
<keyword evidence="1" id="KW-0479">Metal-binding</keyword>
<dbReference type="PROSITE" id="PS00518">
    <property type="entry name" value="ZF_RING_1"/>
    <property type="match status" value="1"/>
</dbReference>
<organism evidence="6 7">
    <name type="scientific">Achlya hypogyna</name>
    <name type="common">Oomycete</name>
    <name type="synonym">Protoachlya hypogyna</name>
    <dbReference type="NCBI Taxonomy" id="1202772"/>
    <lineage>
        <taxon>Eukaryota</taxon>
        <taxon>Sar</taxon>
        <taxon>Stramenopiles</taxon>
        <taxon>Oomycota</taxon>
        <taxon>Saprolegniomycetes</taxon>
        <taxon>Saprolegniales</taxon>
        <taxon>Achlyaceae</taxon>
        <taxon>Achlya</taxon>
    </lineage>
</organism>
<dbReference type="InterPro" id="IPR023393">
    <property type="entry name" value="START-like_dom_sf"/>
</dbReference>
<evidence type="ECO:0000256" key="2">
    <source>
        <dbReference type="ARBA" id="ARBA00022771"/>
    </source>
</evidence>
<evidence type="ECO:0000256" key="3">
    <source>
        <dbReference type="ARBA" id="ARBA00022833"/>
    </source>
</evidence>
<dbReference type="InterPro" id="IPR013083">
    <property type="entry name" value="Znf_RING/FYVE/PHD"/>
</dbReference>
<dbReference type="PROSITE" id="PS50178">
    <property type="entry name" value="ZF_FYVE"/>
    <property type="match status" value="1"/>
</dbReference>
<dbReference type="GO" id="GO:0008270">
    <property type="term" value="F:zinc ion binding"/>
    <property type="evidence" value="ECO:0007669"/>
    <property type="project" value="UniProtKB-KW"/>
</dbReference>
<accession>A0A1V9ZU39</accession>
<dbReference type="PANTHER" id="PTHR13510:SF44">
    <property type="entry name" value="RABENOSYN-5"/>
    <property type="match status" value="1"/>
</dbReference>
<dbReference type="InterPro" id="IPR017455">
    <property type="entry name" value="Znf_FYVE-rel"/>
</dbReference>
<evidence type="ECO:0000313" key="7">
    <source>
        <dbReference type="Proteomes" id="UP000243579"/>
    </source>
</evidence>
<sequence length="406" mass="45601">MILDHNNSQALQQSLAEAVHTMLQQSSAYSRDHDALRDGYRLSKVEHGQHIYMRQRADSPFHEVLSIGVSVRSLDDVLDLCYAATSEDQRILEGLVHGDKYLDASVVQTVLAATLDDPFRWFGVKFKQLYMVGGFEKRATTYAEYSGSILDDQGQRVLFIARETIPAPTPKDVVGFELQSISLFTECRSGSIQDVHYSFVNPAGKFPAWLFNQQVATQLPLSHRISMLAQKKRLLLAAKHRPLDYDDRPSRACVACNDKLGVFTHKHVCLACNHVMCRRCLVKVPRALPRGSVAQEPFCKKCFVVAKDAALPAHHLAWMDEDAILHSVIARRRFYSNQAPSATPMATLYDDKCRRSSIGARNSSITTTGSLADLPEDPIFADMDACLQTQRQLVEQIRLRLQEPTL</sequence>
<feature type="domain" description="FYVE-type" evidence="5">
    <location>
        <begin position="247"/>
        <end position="307"/>
    </location>
</feature>
<proteinExistence type="predicted"/>
<dbReference type="SUPFAM" id="SSF57903">
    <property type="entry name" value="FYVE/PHD zinc finger"/>
    <property type="match status" value="1"/>
</dbReference>
<evidence type="ECO:0000313" key="6">
    <source>
        <dbReference type="EMBL" id="OQS01542.1"/>
    </source>
</evidence>
<comment type="caution">
    <text evidence="6">The sequence shown here is derived from an EMBL/GenBank/DDBJ whole genome shotgun (WGS) entry which is preliminary data.</text>
</comment>
<evidence type="ECO:0000259" key="5">
    <source>
        <dbReference type="PROSITE" id="PS50178"/>
    </source>
</evidence>
<evidence type="ECO:0000256" key="1">
    <source>
        <dbReference type="ARBA" id="ARBA00022723"/>
    </source>
</evidence>
<dbReference type="InterPro" id="IPR011011">
    <property type="entry name" value="Znf_FYVE_PHD"/>
</dbReference>
<dbReference type="AlphaFoldDB" id="A0A1V9ZU39"/>
<dbReference type="OrthoDB" id="65131at2759"/>
<reference evidence="6 7" key="1">
    <citation type="journal article" date="2014" name="Genome Biol. Evol.">
        <title>The secreted proteins of Achlya hypogyna and Thraustotheca clavata identify the ancestral oomycete secretome and reveal gene acquisitions by horizontal gene transfer.</title>
        <authorList>
            <person name="Misner I."/>
            <person name="Blouin N."/>
            <person name="Leonard G."/>
            <person name="Richards T.A."/>
            <person name="Lane C.E."/>
        </authorList>
    </citation>
    <scope>NUCLEOTIDE SEQUENCE [LARGE SCALE GENOMIC DNA]</scope>
    <source>
        <strain evidence="6 7">ATCC 48635</strain>
    </source>
</reference>
<evidence type="ECO:0000256" key="4">
    <source>
        <dbReference type="PROSITE-ProRule" id="PRU00091"/>
    </source>
</evidence>
<keyword evidence="2 4" id="KW-0863">Zinc-finger</keyword>
<dbReference type="Gene3D" id="3.30.40.10">
    <property type="entry name" value="Zinc/RING finger domain, C3HC4 (zinc finger)"/>
    <property type="match status" value="1"/>
</dbReference>
<gene>
    <name evidence="6" type="ORF">ACHHYP_00679</name>
</gene>
<dbReference type="EMBL" id="JNBR01000006">
    <property type="protein sequence ID" value="OQS01542.1"/>
    <property type="molecule type" value="Genomic_DNA"/>
</dbReference>
<dbReference type="Gene3D" id="3.30.530.20">
    <property type="match status" value="1"/>
</dbReference>
<dbReference type="CDD" id="cd00065">
    <property type="entry name" value="FYVE_like_SF"/>
    <property type="match status" value="1"/>
</dbReference>
<dbReference type="InterPro" id="IPR052727">
    <property type="entry name" value="Rab4/Rab5_effector"/>
</dbReference>
<keyword evidence="7" id="KW-1185">Reference proteome</keyword>